<reference evidence="1 2" key="1">
    <citation type="submission" date="2015-10" db="EMBL/GenBank/DDBJ databases">
        <title>Genome analyses suggest a sexual origin of heterokaryosis in a supposedly ancient asexual fungus.</title>
        <authorList>
            <person name="Ropars J."/>
            <person name="Sedzielewska K."/>
            <person name="Noel J."/>
            <person name="Charron P."/>
            <person name="Farinelli L."/>
            <person name="Marton T."/>
            <person name="Kruger M."/>
            <person name="Pelin A."/>
            <person name="Brachmann A."/>
            <person name="Corradi N."/>
        </authorList>
    </citation>
    <scope>NUCLEOTIDE SEQUENCE [LARGE SCALE GENOMIC DNA]</scope>
    <source>
        <strain evidence="1 2">A4</strain>
    </source>
</reference>
<dbReference type="Gene3D" id="1.25.40.10">
    <property type="entry name" value="Tetratricopeptide repeat domain"/>
    <property type="match status" value="1"/>
</dbReference>
<dbReference type="PANTHER" id="PTHR43628">
    <property type="entry name" value="ACTIVATOR OF C KINASE PROTEIN 1-RELATED"/>
    <property type="match status" value="1"/>
</dbReference>
<dbReference type="SUPFAM" id="SSF81901">
    <property type="entry name" value="HCP-like"/>
    <property type="match status" value="1"/>
</dbReference>
<dbReference type="AlphaFoldDB" id="A0A2I1H0D3"/>
<protein>
    <recommendedName>
        <fullName evidence="3">HCP-like protein</fullName>
    </recommendedName>
</protein>
<evidence type="ECO:0000313" key="2">
    <source>
        <dbReference type="Proteomes" id="UP000234323"/>
    </source>
</evidence>
<accession>A0A2I1H0D3</accession>
<gene>
    <name evidence="1" type="ORF">RhiirA4_547113</name>
</gene>
<keyword evidence="2" id="KW-1185">Reference proteome</keyword>
<proteinExistence type="predicted"/>
<dbReference type="PANTHER" id="PTHR43628:SF1">
    <property type="entry name" value="CHITIN SYNTHASE REGULATORY FACTOR 2-RELATED"/>
    <property type="match status" value="1"/>
</dbReference>
<evidence type="ECO:0000313" key="1">
    <source>
        <dbReference type="EMBL" id="PKY52346.1"/>
    </source>
</evidence>
<dbReference type="InterPro" id="IPR006597">
    <property type="entry name" value="Sel1-like"/>
</dbReference>
<organism evidence="1 2">
    <name type="scientific">Rhizophagus irregularis</name>
    <dbReference type="NCBI Taxonomy" id="588596"/>
    <lineage>
        <taxon>Eukaryota</taxon>
        <taxon>Fungi</taxon>
        <taxon>Fungi incertae sedis</taxon>
        <taxon>Mucoromycota</taxon>
        <taxon>Glomeromycotina</taxon>
        <taxon>Glomeromycetes</taxon>
        <taxon>Glomerales</taxon>
        <taxon>Glomeraceae</taxon>
        <taxon>Rhizophagus</taxon>
    </lineage>
</organism>
<dbReference type="Pfam" id="PF08238">
    <property type="entry name" value="Sel1"/>
    <property type="match status" value="2"/>
</dbReference>
<dbReference type="SMART" id="SM00671">
    <property type="entry name" value="SEL1"/>
    <property type="match status" value="2"/>
</dbReference>
<dbReference type="EMBL" id="LLXI01001187">
    <property type="protein sequence ID" value="PKY52346.1"/>
    <property type="molecule type" value="Genomic_DNA"/>
</dbReference>
<dbReference type="InterPro" id="IPR011990">
    <property type="entry name" value="TPR-like_helical_dom_sf"/>
</dbReference>
<dbReference type="Proteomes" id="UP000234323">
    <property type="component" value="Unassembled WGS sequence"/>
</dbReference>
<sequence>MEVFRDAVIQQAIQLLIYGTQKNASDKEPAASTSKSSGSINKTKKLFERTEEAQKVYGLIVNAGTIYRHDKGDIEKAIDGIKNLLNKNIMSSNENGRGMQKDIKKAIEWYEKSAIQEYTNNNTQSAEMDMKQYIVCLAEKGYLNGIYVLGCCYENGIGTEIDKEKAIELYEYAAKRGNKDAHKRLEMMSS</sequence>
<comment type="caution">
    <text evidence="1">The sequence shown here is derived from an EMBL/GenBank/DDBJ whole genome shotgun (WGS) entry which is preliminary data.</text>
</comment>
<dbReference type="InterPro" id="IPR052945">
    <property type="entry name" value="Mitotic_Regulator"/>
</dbReference>
<name>A0A2I1H0D3_9GLOM</name>
<evidence type="ECO:0008006" key="3">
    <source>
        <dbReference type="Google" id="ProtNLM"/>
    </source>
</evidence>